<dbReference type="GO" id="GO:0006886">
    <property type="term" value="P:intracellular protein transport"/>
    <property type="evidence" value="ECO:0007669"/>
    <property type="project" value="TreeGrafter"/>
</dbReference>
<dbReference type="InterPro" id="IPR010504">
    <property type="entry name" value="AH_dom"/>
</dbReference>
<dbReference type="InterPro" id="IPR036116">
    <property type="entry name" value="FN3_sf"/>
</dbReference>
<dbReference type="Proteomes" id="UP000887540">
    <property type="component" value="Unplaced"/>
</dbReference>
<dbReference type="Pfam" id="PF06456">
    <property type="entry name" value="Arfaptin"/>
    <property type="match status" value="1"/>
</dbReference>
<dbReference type="Gene3D" id="1.20.1270.60">
    <property type="entry name" value="Arfaptin homology (AH) domain/BAR domain"/>
    <property type="match status" value="1"/>
</dbReference>
<dbReference type="WBParaSite" id="ACRNAN_Path_1437.g5629.t2">
    <property type="protein sequence ID" value="ACRNAN_Path_1437.g5629.t2"/>
    <property type="gene ID" value="ACRNAN_Path_1437.g5629"/>
</dbReference>
<feature type="domain" description="AH" evidence="2">
    <location>
        <begin position="205"/>
        <end position="403"/>
    </location>
</feature>
<dbReference type="PANTHER" id="PTHR12141">
    <property type="entry name" value="ARFAPTIN-RELATED"/>
    <property type="match status" value="1"/>
</dbReference>
<evidence type="ECO:0000256" key="1">
    <source>
        <dbReference type="SAM" id="Coils"/>
    </source>
</evidence>
<dbReference type="GO" id="GO:0032588">
    <property type="term" value="C:trans-Golgi network membrane"/>
    <property type="evidence" value="ECO:0007669"/>
    <property type="project" value="TreeGrafter"/>
</dbReference>
<organism evidence="3 4">
    <name type="scientific">Acrobeloides nanus</name>
    <dbReference type="NCBI Taxonomy" id="290746"/>
    <lineage>
        <taxon>Eukaryota</taxon>
        <taxon>Metazoa</taxon>
        <taxon>Ecdysozoa</taxon>
        <taxon>Nematoda</taxon>
        <taxon>Chromadorea</taxon>
        <taxon>Rhabditida</taxon>
        <taxon>Tylenchina</taxon>
        <taxon>Cephalobomorpha</taxon>
        <taxon>Cephaloboidea</taxon>
        <taxon>Cephalobidae</taxon>
        <taxon>Acrobeloides</taxon>
    </lineage>
</organism>
<dbReference type="CDD" id="cd00063">
    <property type="entry name" value="FN3"/>
    <property type="match status" value="1"/>
</dbReference>
<dbReference type="InterPro" id="IPR030798">
    <property type="entry name" value="Arfaptin_fam"/>
</dbReference>
<evidence type="ECO:0000259" key="2">
    <source>
        <dbReference type="PROSITE" id="PS50870"/>
    </source>
</evidence>
<dbReference type="PROSITE" id="PS50870">
    <property type="entry name" value="AH"/>
    <property type="match status" value="1"/>
</dbReference>
<reference evidence="4" key="1">
    <citation type="submission" date="2022-11" db="UniProtKB">
        <authorList>
            <consortium name="WormBaseParasite"/>
        </authorList>
    </citation>
    <scope>IDENTIFICATION</scope>
</reference>
<proteinExistence type="predicted"/>
<dbReference type="InterPro" id="IPR013783">
    <property type="entry name" value="Ig-like_fold"/>
</dbReference>
<dbReference type="GO" id="GO:0034315">
    <property type="term" value="P:regulation of Arp2/3 complex-mediated actin nucleation"/>
    <property type="evidence" value="ECO:0007669"/>
    <property type="project" value="TreeGrafter"/>
</dbReference>
<dbReference type="InterPro" id="IPR003961">
    <property type="entry name" value="FN3_dom"/>
</dbReference>
<protein>
    <submittedName>
        <fullName evidence="4">AH domain-containing protein</fullName>
    </submittedName>
</protein>
<keyword evidence="3" id="KW-1185">Reference proteome</keyword>
<dbReference type="GO" id="GO:0005543">
    <property type="term" value="F:phospholipid binding"/>
    <property type="evidence" value="ECO:0007669"/>
    <property type="project" value="TreeGrafter"/>
</dbReference>
<feature type="coiled-coil region" evidence="1">
    <location>
        <begin position="312"/>
        <end position="360"/>
    </location>
</feature>
<evidence type="ECO:0000313" key="3">
    <source>
        <dbReference type="Proteomes" id="UP000887540"/>
    </source>
</evidence>
<dbReference type="PANTHER" id="PTHR12141:SF5">
    <property type="entry name" value="ARFAPTIN"/>
    <property type="match status" value="1"/>
</dbReference>
<name>A0A914C0G1_9BILA</name>
<evidence type="ECO:0000313" key="4">
    <source>
        <dbReference type="WBParaSite" id="ACRNAN_Path_1437.g5629.t2"/>
    </source>
</evidence>
<dbReference type="SUPFAM" id="SSF103657">
    <property type="entry name" value="BAR/IMD domain-like"/>
    <property type="match status" value="1"/>
</dbReference>
<dbReference type="SMART" id="SM01015">
    <property type="entry name" value="Arfaptin"/>
    <property type="match status" value="1"/>
</dbReference>
<dbReference type="SUPFAM" id="SSF49265">
    <property type="entry name" value="Fibronectin type III"/>
    <property type="match status" value="1"/>
</dbReference>
<keyword evidence="1" id="KW-0175">Coiled coil</keyword>
<accession>A0A914C0G1</accession>
<dbReference type="AlphaFoldDB" id="A0A914C0G1"/>
<sequence length="432" mass="48867">MFADSTIWGKMMTESRNIFIPGKEEPTTLPPAVPLLECDVGNTKDSLYCVDNNALNNMTEDSPRSYIVYYVEEKTNDASADCCSNGTTLKNCLADRQTVTNNASHLWIYDMKPTTKYILQVMAENEAGESEVSDCIWVATATDSVAGPTPRSPTATNILGTNNVCANTNLAQMSAKIDELKTWTVSKYKTTKQNVLEQLGKVERTHDKEIEDKIESLHDMHRRYNELLSSARAFTNYFALQTNMQKTMAEAFYQLSLKEDSLKTELNSQCDSMRNICHNGEMLHKALTYMISSLETLCEKTIADTLITVHNHDQARLEYDVYRQELVTLKQNMNTANTAISEAEEKCNQQRGKYEQLKEDVRVKITLLDENRLKVMRKQMSLFHSALSAYYSGNVKALQSTVEQFSLEDDQQDGTIQAFMKNGPSAPSFLEQ</sequence>
<dbReference type="GO" id="GO:0019904">
    <property type="term" value="F:protein domain specific binding"/>
    <property type="evidence" value="ECO:0007669"/>
    <property type="project" value="InterPro"/>
</dbReference>
<dbReference type="InterPro" id="IPR027267">
    <property type="entry name" value="AH/BAR_dom_sf"/>
</dbReference>
<dbReference type="Gene3D" id="2.60.40.10">
    <property type="entry name" value="Immunoglobulins"/>
    <property type="match status" value="1"/>
</dbReference>